<evidence type="ECO:0000256" key="1">
    <source>
        <dbReference type="SAM" id="MobiDB-lite"/>
    </source>
</evidence>
<organism evidence="2 3">
    <name type="scientific">Adiantum capillus-veneris</name>
    <name type="common">Maidenhair fern</name>
    <dbReference type="NCBI Taxonomy" id="13818"/>
    <lineage>
        <taxon>Eukaryota</taxon>
        <taxon>Viridiplantae</taxon>
        <taxon>Streptophyta</taxon>
        <taxon>Embryophyta</taxon>
        <taxon>Tracheophyta</taxon>
        <taxon>Polypodiopsida</taxon>
        <taxon>Polypodiidae</taxon>
        <taxon>Polypodiales</taxon>
        <taxon>Pteridineae</taxon>
        <taxon>Pteridaceae</taxon>
        <taxon>Vittarioideae</taxon>
        <taxon>Adiantum</taxon>
    </lineage>
</organism>
<accession>A0A9D4UVB0</accession>
<feature type="region of interest" description="Disordered" evidence="1">
    <location>
        <begin position="1"/>
        <end position="65"/>
    </location>
</feature>
<comment type="caution">
    <text evidence="2">The sequence shown here is derived from an EMBL/GenBank/DDBJ whole genome shotgun (WGS) entry which is preliminary data.</text>
</comment>
<gene>
    <name evidence="2" type="ORF">GOP47_0010453</name>
</gene>
<reference evidence="2" key="1">
    <citation type="submission" date="2021-01" db="EMBL/GenBank/DDBJ databases">
        <title>Adiantum capillus-veneris genome.</title>
        <authorList>
            <person name="Fang Y."/>
            <person name="Liao Q."/>
        </authorList>
    </citation>
    <scope>NUCLEOTIDE SEQUENCE</scope>
    <source>
        <strain evidence="2">H3</strain>
        <tissue evidence="2">Leaf</tissue>
    </source>
</reference>
<dbReference type="AlphaFoldDB" id="A0A9D4UVB0"/>
<sequence>MWPLQGHRLLLPSSASGRSQHQQARQSSRRPPRACTAHTPSRLAPAAPSVKRTPSIPWPEGPLAPEQHVGARIHHRLLQQGKSMEALQQRVSAMNVNGQLAACMRAASPCFVSSACAQ</sequence>
<keyword evidence="3" id="KW-1185">Reference proteome</keyword>
<protein>
    <submittedName>
        <fullName evidence="2">Uncharacterized protein</fullName>
    </submittedName>
</protein>
<proteinExistence type="predicted"/>
<evidence type="ECO:0000313" key="2">
    <source>
        <dbReference type="EMBL" id="KAI5074492.1"/>
    </source>
</evidence>
<dbReference type="EMBL" id="JABFUD020000010">
    <property type="protein sequence ID" value="KAI5074492.1"/>
    <property type="molecule type" value="Genomic_DNA"/>
</dbReference>
<name>A0A9D4UVB0_ADICA</name>
<dbReference type="Proteomes" id="UP000886520">
    <property type="component" value="Chromosome 10"/>
</dbReference>
<evidence type="ECO:0000313" key="3">
    <source>
        <dbReference type="Proteomes" id="UP000886520"/>
    </source>
</evidence>
<feature type="compositionally biased region" description="Low complexity" evidence="1">
    <location>
        <begin position="13"/>
        <end position="26"/>
    </location>
</feature>